<dbReference type="Proteomes" id="UP000070475">
    <property type="component" value="Unassembled WGS sequence"/>
</dbReference>
<gene>
    <name evidence="1" type="ORF">AMQ84_31885</name>
</gene>
<name>A0A132TE13_9BACL</name>
<dbReference type="RefSeq" id="WP_157764432.1">
    <property type="nucleotide sequence ID" value="NZ_LIRB01000149.1"/>
</dbReference>
<sequence>NNLSLIIKWIKENDIYIHLSTHCAGYIISEQIIDFINGSQNIGEKLSKKKILWELICRDTKGFADILMKFNYPSIAKENSSLFWGTLENWIGFDSYTKHIFDKSNLQDLTRLISIEHMKKLQSDLNNARNRKRVFKSTYNPSGVIQNDLAGFYQMPLIRFLYSNHTFDNEDVISKIMKKYPLTFNGKVINNYTFIDSKLCEEIRISDWIVGILVRTFKFLRKTNENEMYSFIRRLNTLQRNNIKLLGDLIQDSFIKNSNYITIKDEFGLKGKLEWITDFREYEIRAYLK</sequence>
<dbReference type="OrthoDB" id="7541663at2"/>
<evidence type="ECO:0000313" key="2">
    <source>
        <dbReference type="Proteomes" id="UP000070475"/>
    </source>
</evidence>
<feature type="non-terminal residue" evidence="1">
    <location>
        <position position="1"/>
    </location>
</feature>
<proteinExistence type="predicted"/>
<dbReference type="EMBL" id="LIRB01000149">
    <property type="protein sequence ID" value="KWX69564.1"/>
    <property type="molecule type" value="Genomic_DNA"/>
</dbReference>
<dbReference type="PATRIC" id="fig|483937.3.peg.330"/>
<reference evidence="1 2" key="1">
    <citation type="submission" date="2015-08" db="EMBL/GenBank/DDBJ databases">
        <title>Genomes of Paenibacillus riograndensis.</title>
        <authorList>
            <person name="Sant'Anna F.H."/>
            <person name="Souza R."/>
            <person name="Ambrosini A."/>
            <person name="Bach E."/>
            <person name="Fernandes G."/>
            <person name="Balsanelli E."/>
            <person name="Baura V.A."/>
            <person name="Pedrosa F.O."/>
            <person name="Souza E.M."/>
            <person name="Passaglia L."/>
        </authorList>
    </citation>
    <scope>NUCLEOTIDE SEQUENCE [LARGE SCALE GENOMIC DNA]</scope>
    <source>
        <strain evidence="1 2">CAS34</strain>
    </source>
</reference>
<protein>
    <submittedName>
        <fullName evidence="1">Uncharacterized protein</fullName>
    </submittedName>
</protein>
<accession>A0A132TE13</accession>
<keyword evidence="2" id="KW-1185">Reference proteome</keyword>
<organism evidence="1 2">
    <name type="scientific">Paenibacillus riograndensis</name>
    <dbReference type="NCBI Taxonomy" id="483937"/>
    <lineage>
        <taxon>Bacteria</taxon>
        <taxon>Bacillati</taxon>
        <taxon>Bacillota</taxon>
        <taxon>Bacilli</taxon>
        <taxon>Bacillales</taxon>
        <taxon>Paenibacillaceae</taxon>
        <taxon>Paenibacillus</taxon>
        <taxon>Paenibacillus sonchi group</taxon>
    </lineage>
</organism>
<dbReference type="AlphaFoldDB" id="A0A132TE13"/>
<comment type="caution">
    <text evidence="1">The sequence shown here is derived from an EMBL/GenBank/DDBJ whole genome shotgun (WGS) entry which is preliminary data.</text>
</comment>
<evidence type="ECO:0000313" key="1">
    <source>
        <dbReference type="EMBL" id="KWX69564.1"/>
    </source>
</evidence>